<name>A0A210PGP9_MIZYE</name>
<dbReference type="Gene3D" id="3.10.129.10">
    <property type="entry name" value="Hotdog Thioesterase"/>
    <property type="match status" value="1"/>
</dbReference>
<accession>A0A210PGP9</accession>
<organism evidence="1 2">
    <name type="scientific">Mizuhopecten yessoensis</name>
    <name type="common">Japanese scallop</name>
    <name type="synonym">Patinopecten yessoensis</name>
    <dbReference type="NCBI Taxonomy" id="6573"/>
    <lineage>
        <taxon>Eukaryota</taxon>
        <taxon>Metazoa</taxon>
        <taxon>Spiralia</taxon>
        <taxon>Lophotrochozoa</taxon>
        <taxon>Mollusca</taxon>
        <taxon>Bivalvia</taxon>
        <taxon>Autobranchia</taxon>
        <taxon>Pteriomorphia</taxon>
        <taxon>Pectinida</taxon>
        <taxon>Pectinoidea</taxon>
        <taxon>Pectinidae</taxon>
        <taxon>Mizuhopecten</taxon>
    </lineage>
</organism>
<evidence type="ECO:0000313" key="1">
    <source>
        <dbReference type="EMBL" id="OWF35684.1"/>
    </source>
</evidence>
<comment type="caution">
    <text evidence="1">The sequence shown here is derived from an EMBL/GenBank/DDBJ whole genome shotgun (WGS) entry which is preliminary data.</text>
</comment>
<dbReference type="OrthoDB" id="5975054at2759"/>
<dbReference type="InterPro" id="IPR029069">
    <property type="entry name" value="HotDog_dom_sf"/>
</dbReference>
<dbReference type="EMBL" id="NEDP02076713">
    <property type="protein sequence ID" value="OWF35684.1"/>
    <property type="molecule type" value="Genomic_DNA"/>
</dbReference>
<dbReference type="PANTHER" id="PTHR34487:SF1">
    <property type="entry name" value="ACYL-ACP THIOESTERASE"/>
    <property type="match status" value="1"/>
</dbReference>
<dbReference type="SUPFAM" id="SSF54637">
    <property type="entry name" value="Thioesterase/thiol ester dehydrase-isomerase"/>
    <property type="match status" value="2"/>
</dbReference>
<proteinExistence type="predicted"/>
<gene>
    <name evidence="1" type="ORF">KP79_PYT04893</name>
</gene>
<dbReference type="PANTHER" id="PTHR34487">
    <property type="entry name" value="ACYL-ACP THIOESTERASE"/>
    <property type="match status" value="1"/>
</dbReference>
<reference evidence="1 2" key="1">
    <citation type="journal article" date="2017" name="Nat. Ecol. Evol.">
        <title>Scallop genome provides insights into evolution of bilaterian karyotype and development.</title>
        <authorList>
            <person name="Wang S."/>
            <person name="Zhang J."/>
            <person name="Jiao W."/>
            <person name="Li J."/>
            <person name="Xun X."/>
            <person name="Sun Y."/>
            <person name="Guo X."/>
            <person name="Huan P."/>
            <person name="Dong B."/>
            <person name="Zhang L."/>
            <person name="Hu X."/>
            <person name="Sun X."/>
            <person name="Wang J."/>
            <person name="Zhao C."/>
            <person name="Wang Y."/>
            <person name="Wang D."/>
            <person name="Huang X."/>
            <person name="Wang R."/>
            <person name="Lv J."/>
            <person name="Li Y."/>
            <person name="Zhang Z."/>
            <person name="Liu B."/>
            <person name="Lu W."/>
            <person name="Hui Y."/>
            <person name="Liang J."/>
            <person name="Zhou Z."/>
            <person name="Hou R."/>
            <person name="Li X."/>
            <person name="Liu Y."/>
            <person name="Li H."/>
            <person name="Ning X."/>
            <person name="Lin Y."/>
            <person name="Zhao L."/>
            <person name="Xing Q."/>
            <person name="Dou J."/>
            <person name="Li Y."/>
            <person name="Mao J."/>
            <person name="Guo H."/>
            <person name="Dou H."/>
            <person name="Li T."/>
            <person name="Mu C."/>
            <person name="Jiang W."/>
            <person name="Fu Q."/>
            <person name="Fu X."/>
            <person name="Miao Y."/>
            <person name="Liu J."/>
            <person name="Yu Q."/>
            <person name="Li R."/>
            <person name="Liao H."/>
            <person name="Li X."/>
            <person name="Kong Y."/>
            <person name="Jiang Z."/>
            <person name="Chourrout D."/>
            <person name="Li R."/>
            <person name="Bao Z."/>
        </authorList>
    </citation>
    <scope>NUCLEOTIDE SEQUENCE [LARGE SCALE GENOMIC DNA]</scope>
    <source>
        <strain evidence="1 2">PY_sf001</strain>
    </source>
</reference>
<dbReference type="Proteomes" id="UP000242188">
    <property type="component" value="Unassembled WGS sequence"/>
</dbReference>
<protein>
    <recommendedName>
        <fullName evidence="3">Acyl-ACP thioesterase</fullName>
    </recommendedName>
</protein>
<sequence>MAFYEIVHDSLARVDIHVNGLPSQFFDRTNNLSVWSIVELFLNAGSPPNVKEFTRRQDLYRTRQIMQFVVQISCSVTPEIHLISKYNKSTNRLVMSTDIHEFGTSSFSLKSSMSNRETKEKLGDFFIKLVTVNMKTRKSCPLPKWYVEKFRDVPGFNTNPPYPKPKIPEMPEVIYHVTVTARFSDMDGNNHVTTHRYMQFFTDCATEAANCGFYKHFTNDMCWYPVETFDVTLLGESKVGDKLRVCTWQDGADIQRVYFNCFNDGKCVMKASFVYGLNTITPKIPPHYL</sequence>
<keyword evidence="2" id="KW-1185">Reference proteome</keyword>
<evidence type="ECO:0000313" key="2">
    <source>
        <dbReference type="Proteomes" id="UP000242188"/>
    </source>
</evidence>
<dbReference type="AlphaFoldDB" id="A0A210PGP9"/>
<evidence type="ECO:0008006" key="3">
    <source>
        <dbReference type="Google" id="ProtNLM"/>
    </source>
</evidence>